<feature type="region of interest" description="Disordered" evidence="3">
    <location>
        <begin position="1"/>
        <end position="30"/>
    </location>
</feature>
<dbReference type="Pfam" id="PF02926">
    <property type="entry name" value="THUMP"/>
    <property type="match status" value="1"/>
</dbReference>
<dbReference type="Gene3D" id="3.30.2300.10">
    <property type="entry name" value="THUMP superfamily"/>
    <property type="match status" value="1"/>
</dbReference>
<evidence type="ECO:0000256" key="3">
    <source>
        <dbReference type="SAM" id="MobiDB-lite"/>
    </source>
</evidence>
<keyword evidence="2" id="KW-0175">Coiled coil</keyword>
<accession>A0AAE0H1D1</accession>
<evidence type="ECO:0000256" key="2">
    <source>
        <dbReference type="SAM" id="Coils"/>
    </source>
</evidence>
<dbReference type="GO" id="GO:0003723">
    <property type="term" value="F:RNA binding"/>
    <property type="evidence" value="ECO:0007669"/>
    <property type="project" value="UniProtKB-UniRule"/>
</dbReference>
<dbReference type="PANTHER" id="PTHR13452:SF10">
    <property type="entry name" value="THUMP DOMAIN-CONTAINING PROTEIN 1"/>
    <property type="match status" value="1"/>
</dbReference>
<name>A0AAE0H1D1_9CHLO</name>
<dbReference type="PROSITE" id="PS51165">
    <property type="entry name" value="THUMP"/>
    <property type="match status" value="1"/>
</dbReference>
<evidence type="ECO:0000313" key="5">
    <source>
        <dbReference type="EMBL" id="KAK3288068.1"/>
    </source>
</evidence>
<feature type="coiled-coil region" evidence="2">
    <location>
        <begin position="50"/>
        <end position="98"/>
    </location>
</feature>
<dbReference type="CDD" id="cd11717">
    <property type="entry name" value="THUMP_THUMPD1_like"/>
    <property type="match status" value="1"/>
</dbReference>
<feature type="compositionally biased region" description="Basic and acidic residues" evidence="3">
    <location>
        <begin position="294"/>
        <end position="311"/>
    </location>
</feature>
<protein>
    <recommendedName>
        <fullName evidence="4">THUMP domain-containing protein</fullName>
    </recommendedName>
</protein>
<dbReference type="AlphaFoldDB" id="A0AAE0H1D1"/>
<feature type="region of interest" description="Disordered" evidence="3">
    <location>
        <begin position="274"/>
        <end position="317"/>
    </location>
</feature>
<evidence type="ECO:0000256" key="1">
    <source>
        <dbReference type="PROSITE-ProRule" id="PRU00529"/>
    </source>
</evidence>
<dbReference type="EMBL" id="LGRX02000616">
    <property type="protein sequence ID" value="KAK3288068.1"/>
    <property type="molecule type" value="Genomic_DNA"/>
</dbReference>
<comment type="caution">
    <text evidence="5">The sequence shown here is derived from an EMBL/GenBank/DDBJ whole genome shotgun (WGS) entry which is preliminary data.</text>
</comment>
<reference evidence="5 6" key="1">
    <citation type="journal article" date="2015" name="Genome Biol. Evol.">
        <title>Comparative Genomics of a Bacterivorous Green Alga Reveals Evolutionary Causalities and Consequences of Phago-Mixotrophic Mode of Nutrition.</title>
        <authorList>
            <person name="Burns J.A."/>
            <person name="Paasch A."/>
            <person name="Narechania A."/>
            <person name="Kim E."/>
        </authorList>
    </citation>
    <scope>NUCLEOTIDE SEQUENCE [LARGE SCALE GENOMIC DNA]</scope>
    <source>
        <strain evidence="5 6">PLY_AMNH</strain>
    </source>
</reference>
<keyword evidence="6" id="KW-1185">Reference proteome</keyword>
<sequence length="317" mass="35036">MSDRGDKRKGDRQGSGGNKKGKYGGFAKKSSSIERGMRGILMTCETRRERKSANELIDMLNELYEEMRTKTPEDKAEATEDKGVAAALETEMAELREQKKTPRFKIVGDAMGGMAFIQMRKDEEGEEGPSPTDLTLAIVRDVAANKESKSRYIMRMLPVETVAFASKDEILKTLEPFLKKTFPEAEDPSTIEPIKYAVLFEARQNNSVKRMEMIDAIANSIPKPHKVDINNADKTIMVQINRGNCLIAVLEDYPKLAKYNLHTLCLSDEERQALKTGVPGPGPKEGEGAATKEASAKEETEKPEEVADAAKESAASS</sequence>
<dbReference type="GO" id="GO:0006400">
    <property type="term" value="P:tRNA modification"/>
    <property type="evidence" value="ECO:0007669"/>
    <property type="project" value="InterPro"/>
</dbReference>
<feature type="compositionally biased region" description="Basic and acidic residues" evidence="3">
    <location>
        <begin position="1"/>
        <end position="12"/>
    </location>
</feature>
<evidence type="ECO:0000259" key="4">
    <source>
        <dbReference type="PROSITE" id="PS51165"/>
    </source>
</evidence>
<proteinExistence type="predicted"/>
<dbReference type="SMART" id="SM00981">
    <property type="entry name" value="THUMP"/>
    <property type="match status" value="1"/>
</dbReference>
<keyword evidence="1" id="KW-0694">RNA-binding</keyword>
<dbReference type="InterPro" id="IPR040183">
    <property type="entry name" value="THUMPD1-like"/>
</dbReference>
<dbReference type="InterPro" id="IPR004114">
    <property type="entry name" value="THUMP_dom"/>
</dbReference>
<evidence type="ECO:0000313" key="6">
    <source>
        <dbReference type="Proteomes" id="UP001190700"/>
    </source>
</evidence>
<dbReference type="PANTHER" id="PTHR13452">
    <property type="entry name" value="THUMP DOMAIN CONTAINING PROTEIN 1-RELATED"/>
    <property type="match status" value="1"/>
</dbReference>
<dbReference type="Proteomes" id="UP001190700">
    <property type="component" value="Unassembled WGS sequence"/>
</dbReference>
<gene>
    <name evidence="5" type="ORF">CYMTET_4444</name>
</gene>
<organism evidence="5 6">
    <name type="scientific">Cymbomonas tetramitiformis</name>
    <dbReference type="NCBI Taxonomy" id="36881"/>
    <lineage>
        <taxon>Eukaryota</taxon>
        <taxon>Viridiplantae</taxon>
        <taxon>Chlorophyta</taxon>
        <taxon>Pyramimonadophyceae</taxon>
        <taxon>Pyramimonadales</taxon>
        <taxon>Pyramimonadaceae</taxon>
        <taxon>Cymbomonas</taxon>
    </lineage>
</organism>
<feature type="domain" description="THUMP" evidence="4">
    <location>
        <begin position="141"/>
        <end position="251"/>
    </location>
</feature>
<dbReference type="SUPFAM" id="SSF143437">
    <property type="entry name" value="THUMP domain-like"/>
    <property type="match status" value="1"/>
</dbReference>
<dbReference type="FunFam" id="3.30.2300.10:FF:000001">
    <property type="entry name" value="THUMP domain-containing protein 1"/>
    <property type="match status" value="1"/>
</dbReference>